<gene>
    <name evidence="3" type="ORF">METZ01_LOCUS45730</name>
</gene>
<dbReference type="SUPFAM" id="SSF53850">
    <property type="entry name" value="Periplasmic binding protein-like II"/>
    <property type="match status" value="1"/>
</dbReference>
<proteinExistence type="predicted"/>
<dbReference type="Pfam" id="PF00496">
    <property type="entry name" value="SBP_bac_5"/>
    <property type="match status" value="1"/>
</dbReference>
<sequence length="578" mass="62850">MILGPLALLLSVILACGSSATAIPAPAAQAPSAKATAAPVATQAPAAPAKPSGTLVVGQKELGPYVGNPKLIGNPQIFLNSAIPITETLGMYNFDNGLVGPMLAKSWDVSADGQVWTYKIRDDVEFHKGFGKMTVEDVVFSHRQVADSTKHARSANAKEMYFAENGSQTTPDNFTWVVDTGVPFSEIPILELMGTPRAVAAWVVSKKQWDQEGEDVANFETAATGPWEIAESETGSFWRMTAVENHWRQTPTFAELLFMEIPEESARIAGFKTGNLDTFVMALDTISEVENVPGADLMAVPNAVQAGLNFYGQLYVPARDGGGEAWPAYNPENAWVSPNSDINSPEWATARKVRLAMSIAIDRQAIIDNLLLGFGHALTLKDWMGHEDRLPSADDTWPYDPERAKSLLAEAGYPDGFSVTLTPAIRGAPSEVEACEAIAQYWDAIGLDVDFQNVPYGTYRPTAVARTYQGASCHNVGARLSPIQGMASFLNSGNFSWGSEHPITEDLIPRAQQSVKRAEWEALEDEIADFYINEVFGETGLYVVDNVWPVGPNIAPWGDFVKQGDLRQINGFEYITPR</sequence>
<dbReference type="Gene3D" id="3.10.105.10">
    <property type="entry name" value="Dipeptide-binding Protein, Domain 3"/>
    <property type="match status" value="1"/>
</dbReference>
<dbReference type="Gene3D" id="3.40.190.10">
    <property type="entry name" value="Periplasmic binding protein-like II"/>
    <property type="match status" value="1"/>
</dbReference>
<dbReference type="InterPro" id="IPR039424">
    <property type="entry name" value="SBP_5"/>
</dbReference>
<evidence type="ECO:0000259" key="2">
    <source>
        <dbReference type="Pfam" id="PF00496"/>
    </source>
</evidence>
<dbReference type="PANTHER" id="PTHR30290:SF38">
    <property type="entry name" value="D,D-DIPEPTIDE-BINDING PERIPLASMIC PROTEIN DDPA-RELATED"/>
    <property type="match status" value="1"/>
</dbReference>
<protein>
    <recommendedName>
        <fullName evidence="2">Solute-binding protein family 5 domain-containing protein</fullName>
    </recommendedName>
</protein>
<dbReference type="CDD" id="cd00995">
    <property type="entry name" value="PBP2_NikA_DppA_OppA_like"/>
    <property type="match status" value="1"/>
</dbReference>
<dbReference type="GO" id="GO:1904680">
    <property type="term" value="F:peptide transmembrane transporter activity"/>
    <property type="evidence" value="ECO:0007669"/>
    <property type="project" value="TreeGrafter"/>
</dbReference>
<dbReference type="EMBL" id="UINC01002097">
    <property type="protein sequence ID" value="SUZ92876.1"/>
    <property type="molecule type" value="Genomic_DNA"/>
</dbReference>
<dbReference type="InterPro" id="IPR000914">
    <property type="entry name" value="SBP_5_dom"/>
</dbReference>
<organism evidence="3">
    <name type="scientific">marine metagenome</name>
    <dbReference type="NCBI Taxonomy" id="408172"/>
    <lineage>
        <taxon>unclassified sequences</taxon>
        <taxon>metagenomes</taxon>
        <taxon>ecological metagenomes</taxon>
    </lineage>
</organism>
<keyword evidence="1" id="KW-0732">Signal</keyword>
<evidence type="ECO:0000256" key="1">
    <source>
        <dbReference type="ARBA" id="ARBA00022729"/>
    </source>
</evidence>
<reference evidence="3" key="1">
    <citation type="submission" date="2018-05" db="EMBL/GenBank/DDBJ databases">
        <authorList>
            <person name="Lanie J.A."/>
            <person name="Ng W.-L."/>
            <person name="Kazmierczak K.M."/>
            <person name="Andrzejewski T.M."/>
            <person name="Davidsen T.M."/>
            <person name="Wayne K.J."/>
            <person name="Tettelin H."/>
            <person name="Glass J.I."/>
            <person name="Rusch D."/>
            <person name="Podicherti R."/>
            <person name="Tsui H.-C.T."/>
            <person name="Winkler M.E."/>
        </authorList>
    </citation>
    <scope>NUCLEOTIDE SEQUENCE</scope>
</reference>
<dbReference type="GO" id="GO:0015833">
    <property type="term" value="P:peptide transport"/>
    <property type="evidence" value="ECO:0007669"/>
    <property type="project" value="TreeGrafter"/>
</dbReference>
<dbReference type="PANTHER" id="PTHR30290">
    <property type="entry name" value="PERIPLASMIC BINDING COMPONENT OF ABC TRANSPORTER"/>
    <property type="match status" value="1"/>
</dbReference>
<accession>A0A381RLZ2</accession>
<dbReference type="AlphaFoldDB" id="A0A381RLZ2"/>
<feature type="domain" description="Solute-binding protein family 5" evidence="2">
    <location>
        <begin position="100"/>
        <end position="495"/>
    </location>
</feature>
<evidence type="ECO:0000313" key="3">
    <source>
        <dbReference type="EMBL" id="SUZ92876.1"/>
    </source>
</evidence>
<name>A0A381RLZ2_9ZZZZ</name>